<gene>
    <name evidence="1" type="ORF">LSH36_13g11033</name>
</gene>
<protein>
    <submittedName>
        <fullName evidence="1">Uncharacterized protein</fullName>
    </submittedName>
</protein>
<evidence type="ECO:0000313" key="2">
    <source>
        <dbReference type="Proteomes" id="UP001208570"/>
    </source>
</evidence>
<dbReference type="EMBL" id="JAODUP010000013">
    <property type="protein sequence ID" value="KAK2168921.1"/>
    <property type="molecule type" value="Genomic_DNA"/>
</dbReference>
<dbReference type="Proteomes" id="UP001208570">
    <property type="component" value="Unassembled WGS sequence"/>
</dbReference>
<accession>A0AAD9KCZ8</accession>
<reference evidence="1" key="1">
    <citation type="journal article" date="2023" name="Mol. Biol. Evol.">
        <title>Third-Generation Sequencing Reveals the Adaptive Role of the Epigenome in Three Deep-Sea Polychaetes.</title>
        <authorList>
            <person name="Perez M."/>
            <person name="Aroh O."/>
            <person name="Sun Y."/>
            <person name="Lan Y."/>
            <person name="Juniper S.K."/>
            <person name="Young C.R."/>
            <person name="Angers B."/>
            <person name="Qian P.Y."/>
        </authorList>
    </citation>
    <scope>NUCLEOTIDE SEQUENCE</scope>
    <source>
        <strain evidence="1">P08H-3</strain>
    </source>
</reference>
<evidence type="ECO:0000313" key="1">
    <source>
        <dbReference type="EMBL" id="KAK2168921.1"/>
    </source>
</evidence>
<keyword evidence="2" id="KW-1185">Reference proteome</keyword>
<organism evidence="1 2">
    <name type="scientific">Paralvinella palmiformis</name>
    <dbReference type="NCBI Taxonomy" id="53620"/>
    <lineage>
        <taxon>Eukaryota</taxon>
        <taxon>Metazoa</taxon>
        <taxon>Spiralia</taxon>
        <taxon>Lophotrochozoa</taxon>
        <taxon>Annelida</taxon>
        <taxon>Polychaeta</taxon>
        <taxon>Sedentaria</taxon>
        <taxon>Canalipalpata</taxon>
        <taxon>Terebellida</taxon>
        <taxon>Terebelliformia</taxon>
        <taxon>Alvinellidae</taxon>
        <taxon>Paralvinella</taxon>
    </lineage>
</organism>
<dbReference type="AlphaFoldDB" id="A0AAD9KCZ8"/>
<name>A0AAD9KCZ8_9ANNE</name>
<comment type="caution">
    <text evidence="1">The sequence shown here is derived from an EMBL/GenBank/DDBJ whole genome shotgun (WGS) entry which is preliminary data.</text>
</comment>
<sequence length="341" mass="37251">MMIPASTAHLIFSCQPTPSSTETNRQTDGQTDAQFPCYSQLVVYLSLPVVELTPSQPASQPANHPAIGEQTALEPQDIGGGHQVAARGRSLADTGLLDVYGVRRLQGEHPGRLRTIPLSSILVRAHVHEYVHMYVNVIEISGENLDTDLSNQSRSSIQCATWRLKICSLNVHRECCDRQAANENLATNHVTSDPNSAEPRLGDRMKRVTVTDFDARRTRRRIAIPVYVVVQDHEQLANRLAPGEGINTTPGGAPGYFVARIRNPRGPIPVGGYLFIRLLPRLGAIRSSVLSGNNAIFASSACCQSTDRVKVESTTTKFDLGCLFVSVTDETQIGQFEVAVR</sequence>
<proteinExistence type="predicted"/>